<name>L7VZJ5_9BACT</name>
<accession>L7VZJ5</accession>
<organism evidence="1">
    <name type="scientific">uncultured bacterium A1Q1_fos_2059</name>
    <dbReference type="NCBI Taxonomy" id="1256559"/>
    <lineage>
        <taxon>Bacteria</taxon>
        <taxon>environmental samples</taxon>
    </lineage>
</organism>
<reference evidence="1" key="1">
    <citation type="submission" date="2012-09" db="EMBL/GenBank/DDBJ databases">
        <title>Metagenomic Characterization of a Microbial Community in Wastewater Detects High Levels of Antibiotic Resistance.</title>
        <authorList>
            <person name="Abrams M."/>
            <person name="Caldwell A."/>
            <person name="Vandaei E."/>
            <person name="Lee W."/>
            <person name="Perrott J."/>
            <person name="Khan S.Y."/>
            <person name="Ta J."/>
            <person name="Romero D."/>
            <person name="Nguyen V."/>
            <person name="Pourmand N."/>
            <person name="Ouverney C.C."/>
        </authorList>
    </citation>
    <scope>NUCLEOTIDE SEQUENCE</scope>
</reference>
<dbReference type="EMBL" id="JX649904">
    <property type="protein sequence ID" value="AGC72518.1"/>
    <property type="molecule type" value="Genomic_DNA"/>
</dbReference>
<protein>
    <submittedName>
        <fullName evidence="1">Uncharacterized protein</fullName>
    </submittedName>
</protein>
<evidence type="ECO:0000313" key="1">
    <source>
        <dbReference type="EMBL" id="AGC72518.1"/>
    </source>
</evidence>
<sequence length="42" mass="4795">MEWVWASVLMLEPRKPRQQVNAGRDAPAGFLHLRFVGFPQSA</sequence>
<proteinExistence type="predicted"/>
<dbReference type="AlphaFoldDB" id="L7VZJ5"/>